<organism evidence="1 2">
    <name type="scientific">Gossypium laxum</name>
    <dbReference type="NCBI Taxonomy" id="34288"/>
    <lineage>
        <taxon>Eukaryota</taxon>
        <taxon>Viridiplantae</taxon>
        <taxon>Streptophyta</taxon>
        <taxon>Embryophyta</taxon>
        <taxon>Tracheophyta</taxon>
        <taxon>Spermatophyta</taxon>
        <taxon>Magnoliopsida</taxon>
        <taxon>eudicotyledons</taxon>
        <taxon>Gunneridae</taxon>
        <taxon>Pentapetalae</taxon>
        <taxon>rosids</taxon>
        <taxon>malvids</taxon>
        <taxon>Malvales</taxon>
        <taxon>Malvaceae</taxon>
        <taxon>Malvoideae</taxon>
        <taxon>Gossypium</taxon>
    </lineage>
</organism>
<keyword evidence="2" id="KW-1185">Reference proteome</keyword>
<proteinExistence type="predicted"/>
<evidence type="ECO:0008006" key="3">
    <source>
        <dbReference type="Google" id="ProtNLM"/>
    </source>
</evidence>
<accession>A0A7J9ABP4</accession>
<evidence type="ECO:0000313" key="1">
    <source>
        <dbReference type="EMBL" id="MBA0721292.1"/>
    </source>
</evidence>
<reference evidence="1 2" key="1">
    <citation type="journal article" date="2019" name="Genome Biol. Evol.">
        <title>Insights into the evolution of the New World diploid cottons (Gossypium, subgenus Houzingenia) based on genome sequencing.</title>
        <authorList>
            <person name="Grover C.E."/>
            <person name="Arick M.A. 2nd"/>
            <person name="Thrash A."/>
            <person name="Conover J.L."/>
            <person name="Sanders W.S."/>
            <person name="Peterson D.G."/>
            <person name="Frelichowski J.E."/>
            <person name="Scheffler J.A."/>
            <person name="Scheffler B.E."/>
            <person name="Wendel J.F."/>
        </authorList>
    </citation>
    <scope>NUCLEOTIDE SEQUENCE [LARGE SCALE GENOMIC DNA]</scope>
    <source>
        <strain evidence="1">4</strain>
        <tissue evidence="1">Leaf</tissue>
    </source>
</reference>
<evidence type="ECO:0000313" key="2">
    <source>
        <dbReference type="Proteomes" id="UP000593574"/>
    </source>
</evidence>
<gene>
    <name evidence="1" type="ORF">Golax_008851</name>
</gene>
<dbReference type="AlphaFoldDB" id="A0A7J9ABP4"/>
<dbReference type="EMBL" id="JABEZV010000009">
    <property type="protein sequence ID" value="MBA0721292.1"/>
    <property type="molecule type" value="Genomic_DNA"/>
</dbReference>
<dbReference type="Proteomes" id="UP000593574">
    <property type="component" value="Unassembled WGS sequence"/>
</dbReference>
<protein>
    <recommendedName>
        <fullName evidence="3">RNase H type-1 domain-containing protein</fullName>
    </recommendedName>
</protein>
<comment type="caution">
    <text evidence="1">The sequence shown here is derived from an EMBL/GenBank/DDBJ whole genome shotgun (WGS) entry which is preliminary data.</text>
</comment>
<sequence>MRQTKRLHIFSRTVNSQCRYISREANSVAHELAVWGRHFDSPRYGVEEIPPDLDYLLNVDRRGGYGSWVERFCELRSEERKEAETSTTLSACGTGGFCGR</sequence>
<name>A0A7J9ABP4_9ROSI</name>